<feature type="transmembrane region" description="Helical" evidence="1">
    <location>
        <begin position="108"/>
        <end position="128"/>
    </location>
</feature>
<dbReference type="AlphaFoldDB" id="H8XST3"/>
<reference evidence="2 3" key="1">
    <citation type="journal article" date="2012" name="J. Bacteriol.">
        <title>Complete Genome Sequence of Flavobacterium indicum GPSTA100-9T, Isolated from Warm Spring Water.</title>
        <authorList>
            <person name="Barbier P."/>
            <person name="Houel A."/>
            <person name="Loux V."/>
            <person name="Poulain J."/>
            <person name="Bernardet J.F."/>
            <person name="Touchon M."/>
            <person name="Duchaud E."/>
        </authorList>
    </citation>
    <scope>NUCLEOTIDE SEQUENCE [LARGE SCALE GENOMIC DNA]</scope>
    <source>
        <strain evidence="3">DSM 17447 / CIP 109464 / GPTSA100-9</strain>
    </source>
</reference>
<gene>
    <name evidence="2" type="ordered locus">KQS_07615</name>
</gene>
<evidence type="ECO:0000313" key="2">
    <source>
        <dbReference type="EMBL" id="CCG53475.1"/>
    </source>
</evidence>
<protein>
    <submittedName>
        <fullName evidence="2">Uncharacterized protein</fullName>
    </submittedName>
</protein>
<feature type="transmembrane region" description="Helical" evidence="1">
    <location>
        <begin position="6"/>
        <end position="33"/>
    </location>
</feature>
<dbReference type="eggNOG" id="ENOG5030RNB">
    <property type="taxonomic scope" value="Bacteria"/>
</dbReference>
<proteinExistence type="predicted"/>
<organism evidence="2 3">
    <name type="scientific">Flavobacterium indicum (strain DSM 17447 / CIP 109464 / GPTSA100-9)</name>
    <dbReference type="NCBI Taxonomy" id="1094466"/>
    <lineage>
        <taxon>Bacteria</taxon>
        <taxon>Pseudomonadati</taxon>
        <taxon>Bacteroidota</taxon>
        <taxon>Flavobacteriia</taxon>
        <taxon>Flavobacteriales</taxon>
        <taxon>Flavobacteriaceae</taxon>
        <taxon>Flavobacterium</taxon>
    </lineage>
</organism>
<reference evidence="3" key="2">
    <citation type="submission" date="2012-03" db="EMBL/GenBank/DDBJ databases">
        <title>Complete genome sequence of Flavobacterium indicum GPTSA100-9T, isolated from warm spring water.</title>
        <authorList>
            <person name="Barbier P."/>
            <person name="Houel A."/>
            <person name="Loux V."/>
            <person name="Poulain J."/>
            <person name="Bernardet J.-F."/>
            <person name="Touchon M."/>
            <person name="Duchaud E."/>
        </authorList>
    </citation>
    <scope>NUCLEOTIDE SEQUENCE [LARGE SCALE GENOMIC DNA]</scope>
    <source>
        <strain evidence="3">DSM 17447 / CIP 109464 / GPTSA100-9</strain>
    </source>
</reference>
<dbReference type="Proteomes" id="UP000007599">
    <property type="component" value="Chromosome I"/>
</dbReference>
<name>H8XST3_FLAIG</name>
<feature type="transmembrane region" description="Helical" evidence="1">
    <location>
        <begin position="45"/>
        <end position="64"/>
    </location>
</feature>
<keyword evidence="1" id="KW-0812">Transmembrane</keyword>
<evidence type="ECO:0000256" key="1">
    <source>
        <dbReference type="SAM" id="Phobius"/>
    </source>
</evidence>
<keyword evidence="1" id="KW-0472">Membrane</keyword>
<evidence type="ECO:0000313" key="3">
    <source>
        <dbReference type="Proteomes" id="UP000007599"/>
    </source>
</evidence>
<keyword evidence="1" id="KW-1133">Transmembrane helix</keyword>
<dbReference type="EMBL" id="HE774682">
    <property type="protein sequence ID" value="CCG53475.1"/>
    <property type="molecule type" value="Genomic_DNA"/>
</dbReference>
<feature type="transmembrane region" description="Helical" evidence="1">
    <location>
        <begin position="76"/>
        <end position="96"/>
    </location>
</feature>
<dbReference type="KEGG" id="fin:KQS_07615"/>
<keyword evidence="3" id="KW-1185">Reference proteome</keyword>
<accession>H8XST3</accession>
<sequence length="140" mass="16332">MLLLEIFNMGLIIFLYLIFVAIISLISFISLVFQIINTGIRLKDVSCGLILGTVLYFLILLTYISLDKVYVLSPYFVFPFFMIIMPYVFGLFLVLIKLKFKNITHPIILNYCVCFSSGFILFFPKYTFHIIDLFNLSKCY</sequence>
<dbReference type="HOGENOM" id="CLU_1832203_0_0_10"/>